<dbReference type="EMBL" id="LR797217">
    <property type="protein sequence ID" value="CAB4194713.1"/>
    <property type="molecule type" value="Genomic_DNA"/>
</dbReference>
<reference evidence="1" key="1">
    <citation type="submission" date="2020-05" db="EMBL/GenBank/DDBJ databases">
        <authorList>
            <person name="Chiriac C."/>
            <person name="Salcher M."/>
            <person name="Ghai R."/>
            <person name="Kavagutti S V."/>
        </authorList>
    </citation>
    <scope>NUCLEOTIDE SEQUENCE</scope>
</reference>
<evidence type="ECO:0000313" key="1">
    <source>
        <dbReference type="EMBL" id="CAB4194713.1"/>
    </source>
</evidence>
<name>A0A6J5RBX4_9CAUD</name>
<gene>
    <name evidence="1" type="ORF">UFOVP1271_22</name>
</gene>
<feature type="non-terminal residue" evidence="1">
    <location>
        <position position="238"/>
    </location>
</feature>
<sequence>MAITTAFTVTIGNLGASYDITSSVLSFNVNSNIALAEIGTSKGSMIIKNFTGAFTPGGGGTYGNIDWFNQAVLINGTTTVGGVATSFKLFHGIVDNFSLDDNGVNSYVTISFIDALTAGGRSATVNTNFGTNNASTIIEQFYENGDPNAAAQMPTLGGTNTGYTTTTKFLTNDYSVSNSTSGVGNSVASSIQLLITSLGPSMVMPTTISLTNPDFGYELIDYTMTRNAANRTQLIFKD</sequence>
<accession>A0A6J5RBX4</accession>
<protein>
    <submittedName>
        <fullName evidence="1">Uncharacterized protein</fullName>
    </submittedName>
</protein>
<organism evidence="1">
    <name type="scientific">uncultured Caudovirales phage</name>
    <dbReference type="NCBI Taxonomy" id="2100421"/>
    <lineage>
        <taxon>Viruses</taxon>
        <taxon>Duplodnaviria</taxon>
        <taxon>Heunggongvirae</taxon>
        <taxon>Uroviricota</taxon>
        <taxon>Caudoviricetes</taxon>
        <taxon>Peduoviridae</taxon>
        <taxon>Maltschvirus</taxon>
        <taxon>Maltschvirus maltsch</taxon>
    </lineage>
</organism>
<proteinExistence type="predicted"/>